<reference evidence="3 4" key="1">
    <citation type="journal article" date="2024" name="Microbiol. Resour. Announc.">
        <title>Genome annotations for the ascomycete fungi Trichoderma harzianum, Trichoderma aggressivum, and Purpureocillium lilacinum.</title>
        <authorList>
            <person name="Beijen E.P.W."/>
            <person name="Ohm R.A."/>
        </authorList>
    </citation>
    <scope>NUCLEOTIDE SEQUENCE [LARGE SCALE GENOMIC DNA]</scope>
    <source>
        <strain evidence="3 4">CBS 150709</strain>
    </source>
</reference>
<dbReference type="EMBL" id="JAWRVI010000011">
    <property type="protein sequence ID" value="KAK4091693.1"/>
    <property type="molecule type" value="Genomic_DNA"/>
</dbReference>
<keyword evidence="2" id="KW-0812">Transmembrane</keyword>
<gene>
    <name evidence="3" type="ORF">Purlil1_4123</name>
</gene>
<keyword evidence="4" id="KW-1185">Reference proteome</keyword>
<comment type="caution">
    <text evidence="3">The sequence shown here is derived from an EMBL/GenBank/DDBJ whole genome shotgun (WGS) entry which is preliminary data.</text>
</comment>
<feature type="compositionally biased region" description="Basic and acidic residues" evidence="1">
    <location>
        <begin position="68"/>
        <end position="83"/>
    </location>
</feature>
<sequence>MRHGSAGRCAGATPLTAWQPCPGWHGRPPTRARRIRIPSHGGLLSGGLALGSPAPAIHSPRALPAARESSRGLELADARRPIDQAETATMPRRATSLLAIRDGRASRAGQGRMGQDRTGQDMAGQCTHIAVGGRDSHCVRDDDPSTTLRGPGIIAPSAIAVAIAIDIAIAIALALAIATAPPRDGVERRLATDDAAALAPAEPGTEQTNAARPLALT</sequence>
<protein>
    <submittedName>
        <fullName evidence="3">Uncharacterized protein</fullName>
    </submittedName>
</protein>
<name>A0ABR0C5N2_PURLI</name>
<accession>A0ABR0C5N2</accession>
<feature type="region of interest" description="Disordered" evidence="1">
    <location>
        <begin position="194"/>
        <end position="217"/>
    </location>
</feature>
<proteinExistence type="predicted"/>
<feature type="region of interest" description="Disordered" evidence="1">
    <location>
        <begin position="61"/>
        <end position="94"/>
    </location>
</feature>
<evidence type="ECO:0000256" key="2">
    <source>
        <dbReference type="SAM" id="Phobius"/>
    </source>
</evidence>
<keyword evidence="2" id="KW-1133">Transmembrane helix</keyword>
<keyword evidence="2" id="KW-0472">Membrane</keyword>
<evidence type="ECO:0000256" key="1">
    <source>
        <dbReference type="SAM" id="MobiDB-lite"/>
    </source>
</evidence>
<feature type="transmembrane region" description="Helical" evidence="2">
    <location>
        <begin position="153"/>
        <end position="180"/>
    </location>
</feature>
<feature type="compositionally biased region" description="Low complexity" evidence="1">
    <location>
        <begin position="194"/>
        <end position="205"/>
    </location>
</feature>
<evidence type="ECO:0000313" key="4">
    <source>
        <dbReference type="Proteomes" id="UP001287286"/>
    </source>
</evidence>
<organism evidence="3 4">
    <name type="scientific">Purpureocillium lilacinum</name>
    <name type="common">Paecilomyces lilacinus</name>
    <dbReference type="NCBI Taxonomy" id="33203"/>
    <lineage>
        <taxon>Eukaryota</taxon>
        <taxon>Fungi</taxon>
        <taxon>Dikarya</taxon>
        <taxon>Ascomycota</taxon>
        <taxon>Pezizomycotina</taxon>
        <taxon>Sordariomycetes</taxon>
        <taxon>Hypocreomycetidae</taxon>
        <taxon>Hypocreales</taxon>
        <taxon>Ophiocordycipitaceae</taxon>
        <taxon>Purpureocillium</taxon>
    </lineage>
</organism>
<evidence type="ECO:0000313" key="3">
    <source>
        <dbReference type="EMBL" id="KAK4091693.1"/>
    </source>
</evidence>
<dbReference type="Proteomes" id="UP001287286">
    <property type="component" value="Unassembled WGS sequence"/>
</dbReference>